<dbReference type="Gene3D" id="3.40.50.12670">
    <property type="match status" value="1"/>
</dbReference>
<dbReference type="AlphaFoldDB" id="A0A8J5HYQ1"/>
<dbReference type="PRINTS" id="PR00724">
    <property type="entry name" value="CRBOXYPTASEC"/>
</dbReference>
<dbReference type="InterPro" id="IPR029058">
    <property type="entry name" value="AB_hydrolase_fold"/>
</dbReference>
<dbReference type="Pfam" id="PF00450">
    <property type="entry name" value="Peptidase_S10"/>
    <property type="match status" value="1"/>
</dbReference>
<feature type="signal peptide" evidence="2">
    <location>
        <begin position="1"/>
        <end position="30"/>
    </location>
</feature>
<keyword evidence="4" id="KW-1185">Reference proteome</keyword>
<name>A0A8J5HYQ1_ZINOF</name>
<dbReference type="GO" id="GO:0004185">
    <property type="term" value="F:serine-type carboxypeptidase activity"/>
    <property type="evidence" value="ECO:0007669"/>
    <property type="project" value="InterPro"/>
</dbReference>
<keyword evidence="2" id="KW-0732">Signal</keyword>
<dbReference type="GO" id="GO:0006508">
    <property type="term" value="P:proteolysis"/>
    <property type="evidence" value="ECO:0007669"/>
    <property type="project" value="InterPro"/>
</dbReference>
<dbReference type="FunFam" id="3.40.50.1820:FF:000072">
    <property type="entry name" value="Serine carboxypeptidase-like 19"/>
    <property type="match status" value="1"/>
</dbReference>
<evidence type="ECO:0000313" key="3">
    <source>
        <dbReference type="EMBL" id="KAG6532794.1"/>
    </source>
</evidence>
<evidence type="ECO:0000256" key="1">
    <source>
        <dbReference type="ARBA" id="ARBA00009431"/>
    </source>
</evidence>
<dbReference type="Gene3D" id="3.40.50.1820">
    <property type="entry name" value="alpha/beta hydrolase"/>
    <property type="match status" value="1"/>
</dbReference>
<evidence type="ECO:0000256" key="2">
    <source>
        <dbReference type="SAM" id="SignalP"/>
    </source>
</evidence>
<comment type="caution">
    <text evidence="3">The sequence shown here is derived from an EMBL/GenBank/DDBJ whole genome shotgun (WGS) entry which is preliminary data.</text>
</comment>
<dbReference type="SUPFAM" id="SSF53474">
    <property type="entry name" value="alpha/beta-Hydrolases"/>
    <property type="match status" value="1"/>
</dbReference>
<dbReference type="InterPro" id="IPR001563">
    <property type="entry name" value="Peptidase_S10"/>
</dbReference>
<gene>
    <name evidence="3" type="ORF">ZIOFF_006647</name>
</gene>
<proteinExistence type="inferred from homology"/>
<dbReference type="Proteomes" id="UP000734854">
    <property type="component" value="Unassembled WGS sequence"/>
</dbReference>
<protein>
    <submittedName>
        <fullName evidence="3">Uncharacterized protein</fullName>
    </submittedName>
</protein>
<dbReference type="PANTHER" id="PTHR11802">
    <property type="entry name" value="SERINE PROTEASE FAMILY S10 SERINE CARBOXYPEPTIDASE"/>
    <property type="match status" value="1"/>
</dbReference>
<accession>A0A8J5HYQ1</accession>
<evidence type="ECO:0000313" key="4">
    <source>
        <dbReference type="Proteomes" id="UP000734854"/>
    </source>
</evidence>
<comment type="similarity">
    <text evidence="1">Belongs to the peptidase S10 family.</text>
</comment>
<sequence length="568" mass="63450">MMPSLRSPSLNLIHLLRPCLLLCSLSSLSASVVTHLPGYEGTLPFHLETGYVSVDEQRGAELFYYFVRSEGEPEDDPLLLWLSGGPGCSSFSALAFEVGPVTFTTKEYDGNLPKLEQRTYAWTKIANIIFVDSPVGTGFSFIKNPVAYDVGERTSIAYLYDFLIKWLIDHPQFFSCPLYIVGESHAGKIAPAVAQLIAEGISSGKQPLLNLKGYLLGNPFTGESIDINSRVPFAHGMGIISDEFYKMLQKNCQGQDHRYPTTAGCATNIKTFEEICTEISMFYISDPLCGDDSPTQLSVGKNTRSLLEEHMGLLNPPSPPDFICRGYAYYLSYFWANNNLTQEALHVKKGTVAEWFRCNHYLRYNLFKYDLPSSLQYHLNLTRAGYRALVFSGDHDMYVPFLGTYAWIKSLSYPVVEEWRSWHVGGQVVGYTKSYSNNLTFATIKFIVFGRVLGMKLAHTSLRSVLPCSRGGFLTSLYDDEEEDNKPSDKNNSGIPLANETEVNFFTKEQMDQLFKLLKSNLTSDIPSGSLAQSGGEKDKSIARDGEFLVSKVVDFGDVPRGQWNSSV</sequence>
<dbReference type="EMBL" id="JACMSC010000002">
    <property type="protein sequence ID" value="KAG6532794.1"/>
    <property type="molecule type" value="Genomic_DNA"/>
</dbReference>
<feature type="chain" id="PRO_5035309143" evidence="2">
    <location>
        <begin position="31"/>
        <end position="568"/>
    </location>
</feature>
<dbReference type="GO" id="GO:0019748">
    <property type="term" value="P:secondary metabolic process"/>
    <property type="evidence" value="ECO:0007669"/>
    <property type="project" value="TreeGrafter"/>
</dbReference>
<dbReference type="GO" id="GO:0016747">
    <property type="term" value="F:acyltransferase activity, transferring groups other than amino-acyl groups"/>
    <property type="evidence" value="ECO:0007669"/>
    <property type="project" value="TreeGrafter"/>
</dbReference>
<reference evidence="3 4" key="1">
    <citation type="submission" date="2020-08" db="EMBL/GenBank/DDBJ databases">
        <title>Plant Genome Project.</title>
        <authorList>
            <person name="Zhang R.-G."/>
        </authorList>
    </citation>
    <scope>NUCLEOTIDE SEQUENCE [LARGE SCALE GENOMIC DNA]</scope>
    <source>
        <tissue evidence="3">Rhizome</tissue>
    </source>
</reference>
<dbReference type="PANTHER" id="PTHR11802:SF461">
    <property type="entry name" value="OS02G0687900 PROTEIN"/>
    <property type="match status" value="1"/>
</dbReference>
<organism evidence="3 4">
    <name type="scientific">Zingiber officinale</name>
    <name type="common">Ginger</name>
    <name type="synonym">Amomum zingiber</name>
    <dbReference type="NCBI Taxonomy" id="94328"/>
    <lineage>
        <taxon>Eukaryota</taxon>
        <taxon>Viridiplantae</taxon>
        <taxon>Streptophyta</taxon>
        <taxon>Embryophyta</taxon>
        <taxon>Tracheophyta</taxon>
        <taxon>Spermatophyta</taxon>
        <taxon>Magnoliopsida</taxon>
        <taxon>Liliopsida</taxon>
        <taxon>Zingiberales</taxon>
        <taxon>Zingiberaceae</taxon>
        <taxon>Zingiber</taxon>
    </lineage>
</organism>